<keyword evidence="1" id="KW-0472">Membrane</keyword>
<comment type="caution">
    <text evidence="2">The sequence shown here is derived from an EMBL/GenBank/DDBJ whole genome shotgun (WGS) entry which is preliminary data.</text>
</comment>
<reference evidence="2" key="1">
    <citation type="submission" date="2019-07" db="EMBL/GenBank/DDBJ databases">
        <authorList>
            <person name="Dittberner H."/>
        </authorList>
    </citation>
    <scope>NUCLEOTIDE SEQUENCE [LARGE SCALE GENOMIC DNA]</scope>
</reference>
<proteinExistence type="predicted"/>
<evidence type="ECO:0000313" key="2">
    <source>
        <dbReference type="EMBL" id="VVB13996.1"/>
    </source>
</evidence>
<dbReference type="Proteomes" id="UP000489600">
    <property type="component" value="Unassembled WGS sequence"/>
</dbReference>
<sequence length="61" mass="6884">MLAMILEKDEPSLMVIRLNATLVAPGLMLVRLGSLAIIWVRLYITGNVLSPLYNQRSKHSY</sequence>
<protein>
    <submittedName>
        <fullName evidence="2">Uncharacterized protein</fullName>
    </submittedName>
</protein>
<organism evidence="2 3">
    <name type="scientific">Arabis nemorensis</name>
    <dbReference type="NCBI Taxonomy" id="586526"/>
    <lineage>
        <taxon>Eukaryota</taxon>
        <taxon>Viridiplantae</taxon>
        <taxon>Streptophyta</taxon>
        <taxon>Embryophyta</taxon>
        <taxon>Tracheophyta</taxon>
        <taxon>Spermatophyta</taxon>
        <taxon>Magnoliopsida</taxon>
        <taxon>eudicotyledons</taxon>
        <taxon>Gunneridae</taxon>
        <taxon>Pentapetalae</taxon>
        <taxon>rosids</taxon>
        <taxon>malvids</taxon>
        <taxon>Brassicales</taxon>
        <taxon>Brassicaceae</taxon>
        <taxon>Arabideae</taxon>
        <taxon>Arabis</taxon>
    </lineage>
</organism>
<gene>
    <name evidence="2" type="ORF">ANE_LOCUS24440</name>
</gene>
<evidence type="ECO:0000256" key="1">
    <source>
        <dbReference type="SAM" id="Phobius"/>
    </source>
</evidence>
<dbReference type="AlphaFoldDB" id="A0A565CKD1"/>
<keyword evidence="3" id="KW-1185">Reference proteome</keyword>
<evidence type="ECO:0000313" key="3">
    <source>
        <dbReference type="Proteomes" id="UP000489600"/>
    </source>
</evidence>
<name>A0A565CKD1_9BRAS</name>
<feature type="transmembrane region" description="Helical" evidence="1">
    <location>
        <begin position="21"/>
        <end position="44"/>
    </location>
</feature>
<keyword evidence="1" id="KW-1133">Transmembrane helix</keyword>
<keyword evidence="1" id="KW-0812">Transmembrane</keyword>
<dbReference type="EMBL" id="CABITT030000008">
    <property type="protein sequence ID" value="VVB13996.1"/>
    <property type="molecule type" value="Genomic_DNA"/>
</dbReference>
<accession>A0A565CKD1</accession>